<evidence type="ECO:0008006" key="3">
    <source>
        <dbReference type="Google" id="ProtNLM"/>
    </source>
</evidence>
<dbReference type="InterPro" id="IPR052058">
    <property type="entry name" value="Alcohol_O-acetyltransferase"/>
</dbReference>
<dbReference type="Proteomes" id="UP000434172">
    <property type="component" value="Unassembled WGS sequence"/>
</dbReference>
<dbReference type="Pfam" id="PF07247">
    <property type="entry name" value="AATase"/>
    <property type="match status" value="1"/>
</dbReference>
<dbReference type="Gene3D" id="3.30.559.30">
    <property type="entry name" value="Nonribosomal peptide synthetase, condensation domain"/>
    <property type="match status" value="1"/>
</dbReference>
<evidence type="ECO:0000313" key="1">
    <source>
        <dbReference type="EMBL" id="KAF0327387.1"/>
    </source>
</evidence>
<gene>
    <name evidence="1" type="ORF">GQ607_005248</name>
</gene>
<sequence>MKSFASRLVAGSLPLAQRPRARRLWADERLYTSHAGQHKKIRRLGCVESYQIALQTLGYMRGNILACRYSFPSQLSTRESHRDLVETFERAVARVVLKHPQLHVGIAGGSTARPYWVRLDNVKLDDHIDWRLVEGEADDHLREAFVLLVFDHTNLDGGSAKTFHKELLQSLQDDARPTDDQDAGLKDHVLMLPGDSTATLSPPPEDVVRFPVTADPTAADEAAVVHARNPADAHWAPIATAPFKSQFRTIAVPLTLLSQLVQTCRQHQVTLTGLLHALALVSLAPLLGQADSSAFTSMTAMDLRRFLPSHQAERPWFKPEEAMSNYVTILNHAFDEDLVAKVRSRGTSSSSAGFGFAGITDLVWSAAGRVRRNIAAKLDQGTTNDMIGFALAVDGWRAYLIESTRRPRRASWVITNLGWRLGPSRRASA</sequence>
<proteinExistence type="predicted"/>
<accession>A0A8H3WKB3</accession>
<organism evidence="1 2">
    <name type="scientific">Colletotrichum asianum</name>
    <dbReference type="NCBI Taxonomy" id="702518"/>
    <lineage>
        <taxon>Eukaryota</taxon>
        <taxon>Fungi</taxon>
        <taxon>Dikarya</taxon>
        <taxon>Ascomycota</taxon>
        <taxon>Pezizomycotina</taxon>
        <taxon>Sordariomycetes</taxon>
        <taxon>Hypocreomycetidae</taxon>
        <taxon>Glomerellales</taxon>
        <taxon>Glomerellaceae</taxon>
        <taxon>Colletotrichum</taxon>
        <taxon>Colletotrichum gloeosporioides species complex</taxon>
    </lineage>
</organism>
<dbReference type="AlphaFoldDB" id="A0A8H3WKB3"/>
<dbReference type="EMBL" id="WOWK01000023">
    <property type="protein sequence ID" value="KAF0327387.1"/>
    <property type="molecule type" value="Genomic_DNA"/>
</dbReference>
<dbReference type="PANTHER" id="PTHR28037:SF1">
    <property type="entry name" value="ALCOHOL O-ACETYLTRANSFERASE 1-RELATED"/>
    <property type="match status" value="1"/>
</dbReference>
<dbReference type="PANTHER" id="PTHR28037">
    <property type="entry name" value="ALCOHOL O-ACETYLTRANSFERASE 1-RELATED"/>
    <property type="match status" value="1"/>
</dbReference>
<reference evidence="1 2" key="1">
    <citation type="submission" date="2019-12" db="EMBL/GenBank/DDBJ databases">
        <title>A genome sequence resource for the geographically widespread anthracnose pathogen Colletotrichum asianum.</title>
        <authorList>
            <person name="Meng Y."/>
        </authorList>
    </citation>
    <scope>NUCLEOTIDE SEQUENCE [LARGE SCALE GENOMIC DNA]</scope>
    <source>
        <strain evidence="1 2">ICMP 18580</strain>
    </source>
</reference>
<keyword evidence="2" id="KW-1185">Reference proteome</keyword>
<protein>
    <recommendedName>
        <fullName evidence="3">Alcohol acetyltransferase</fullName>
    </recommendedName>
</protein>
<dbReference type="InterPro" id="IPR010828">
    <property type="entry name" value="Atf2/Sli1-like"/>
</dbReference>
<dbReference type="OrthoDB" id="4844937at2759"/>
<comment type="caution">
    <text evidence="1">The sequence shown here is derived from an EMBL/GenBank/DDBJ whole genome shotgun (WGS) entry which is preliminary data.</text>
</comment>
<evidence type="ECO:0000313" key="2">
    <source>
        <dbReference type="Proteomes" id="UP000434172"/>
    </source>
</evidence>
<name>A0A8H3WKB3_9PEZI</name>
<dbReference type="GO" id="GO:0008080">
    <property type="term" value="F:N-acetyltransferase activity"/>
    <property type="evidence" value="ECO:0007669"/>
    <property type="project" value="TreeGrafter"/>
</dbReference>